<evidence type="ECO:0000256" key="5">
    <source>
        <dbReference type="ARBA" id="ARBA00025265"/>
    </source>
</evidence>
<dbReference type="OrthoDB" id="9802655at2"/>
<evidence type="ECO:0000256" key="2">
    <source>
        <dbReference type="ARBA" id="ARBA00020112"/>
    </source>
</evidence>
<protein>
    <recommendedName>
        <fullName evidence="2 6">Cell division topological specificity factor</fullName>
    </recommendedName>
</protein>
<dbReference type="HAMAP" id="MF_00262">
    <property type="entry name" value="MinE"/>
    <property type="match status" value="1"/>
</dbReference>
<sequence>MKFMDFFQREPKSTASVARDRLKIILAHERSFRDQPDFLPRLQQELLDVVRRYVEVEQDQVQVHLESRDTCSVLELNVTLPERDEP</sequence>
<accession>A0A1E2VES4</accession>
<organism evidence="7 8">
    <name type="scientific">Terasakiispira papahanaumokuakeensis</name>
    <dbReference type="NCBI Taxonomy" id="197479"/>
    <lineage>
        <taxon>Bacteria</taxon>
        <taxon>Pseudomonadati</taxon>
        <taxon>Pseudomonadota</taxon>
        <taxon>Gammaproteobacteria</taxon>
        <taxon>Oceanospirillales</taxon>
        <taxon>Terasakiispira</taxon>
    </lineage>
</organism>
<dbReference type="RefSeq" id="WP_068999469.1">
    <property type="nucleotide sequence ID" value="NZ_MDTQ01000001.1"/>
</dbReference>
<dbReference type="Pfam" id="PF03776">
    <property type="entry name" value="MinE"/>
    <property type="match status" value="1"/>
</dbReference>
<dbReference type="Proteomes" id="UP000094291">
    <property type="component" value="Unassembled WGS sequence"/>
</dbReference>
<dbReference type="GO" id="GO:0051301">
    <property type="term" value="P:cell division"/>
    <property type="evidence" value="ECO:0007669"/>
    <property type="project" value="UniProtKB-KW"/>
</dbReference>
<gene>
    <name evidence="6" type="primary">minE</name>
    <name evidence="7" type="ORF">BFW38_14035</name>
</gene>
<dbReference type="FunFam" id="3.30.1070.10:FF:000001">
    <property type="entry name" value="Cell division topological specificity factor"/>
    <property type="match status" value="1"/>
</dbReference>
<comment type="function">
    <text evidence="5 6">Prevents the cell division inhibition by proteins MinC and MinD at internal division sites while permitting inhibition at polar sites. This ensures cell division at the proper site by restricting the formation of a division septum at the midpoint of the long axis of the cell.</text>
</comment>
<dbReference type="GO" id="GO:0042802">
    <property type="term" value="F:identical protein binding"/>
    <property type="evidence" value="ECO:0007669"/>
    <property type="project" value="UniProtKB-ARBA"/>
</dbReference>
<dbReference type="NCBIfam" id="TIGR01215">
    <property type="entry name" value="minE"/>
    <property type="match status" value="1"/>
</dbReference>
<keyword evidence="8" id="KW-1185">Reference proteome</keyword>
<dbReference type="GO" id="GO:0032955">
    <property type="term" value="P:regulation of division septum assembly"/>
    <property type="evidence" value="ECO:0007669"/>
    <property type="project" value="InterPro"/>
</dbReference>
<keyword evidence="3 6" id="KW-0132">Cell division</keyword>
<reference evidence="7 8" key="1">
    <citation type="submission" date="2016-08" db="EMBL/GenBank/DDBJ databases">
        <authorList>
            <person name="Seilhamer J.J."/>
        </authorList>
    </citation>
    <scope>NUCLEOTIDE SEQUENCE [LARGE SCALE GENOMIC DNA]</scope>
    <source>
        <strain evidence="7 8">PH27A</strain>
    </source>
</reference>
<evidence type="ECO:0000313" key="8">
    <source>
        <dbReference type="Proteomes" id="UP000094291"/>
    </source>
</evidence>
<dbReference type="InterPro" id="IPR005527">
    <property type="entry name" value="MinE"/>
</dbReference>
<evidence type="ECO:0000256" key="3">
    <source>
        <dbReference type="ARBA" id="ARBA00022618"/>
    </source>
</evidence>
<name>A0A1E2VES4_9GAMM</name>
<evidence type="ECO:0000313" key="7">
    <source>
        <dbReference type="EMBL" id="ODC05474.1"/>
    </source>
</evidence>
<dbReference type="EMBL" id="MDTQ01000001">
    <property type="protein sequence ID" value="ODC05474.1"/>
    <property type="molecule type" value="Genomic_DNA"/>
</dbReference>
<dbReference type="NCBIfam" id="NF001422">
    <property type="entry name" value="PRK00296.1"/>
    <property type="match status" value="1"/>
</dbReference>
<evidence type="ECO:0000256" key="6">
    <source>
        <dbReference type="HAMAP-Rule" id="MF_00262"/>
    </source>
</evidence>
<comment type="caution">
    <text evidence="7">The sequence shown here is derived from an EMBL/GenBank/DDBJ whole genome shotgun (WGS) entry which is preliminary data.</text>
</comment>
<keyword evidence="4 6" id="KW-0131">Cell cycle</keyword>
<comment type="similarity">
    <text evidence="1 6">Belongs to the MinE family.</text>
</comment>
<dbReference type="Gene3D" id="3.30.1070.10">
    <property type="entry name" value="Cell division topological specificity factor MinE"/>
    <property type="match status" value="1"/>
</dbReference>
<evidence type="ECO:0000256" key="4">
    <source>
        <dbReference type="ARBA" id="ARBA00023306"/>
    </source>
</evidence>
<dbReference type="AlphaFoldDB" id="A0A1E2VES4"/>
<dbReference type="InterPro" id="IPR036707">
    <property type="entry name" value="MinE_sf"/>
</dbReference>
<proteinExistence type="inferred from homology"/>
<evidence type="ECO:0000256" key="1">
    <source>
        <dbReference type="ARBA" id="ARBA00008168"/>
    </source>
</evidence>
<dbReference type="STRING" id="197479.BFW38_14035"/>
<dbReference type="SUPFAM" id="SSF55229">
    <property type="entry name" value="Cell division protein MinE topological specificity domain"/>
    <property type="match status" value="1"/>
</dbReference>